<dbReference type="PANTHER" id="PTHR48079:SF6">
    <property type="entry name" value="NAD(P)-BINDING DOMAIN-CONTAINING PROTEIN-RELATED"/>
    <property type="match status" value="1"/>
</dbReference>
<evidence type="ECO:0000313" key="2">
    <source>
        <dbReference type="EMBL" id="OAA81824.1"/>
    </source>
</evidence>
<protein>
    <submittedName>
        <fullName evidence="2">NAD(P)-binding domain protein</fullName>
    </submittedName>
</protein>
<dbReference type="PANTHER" id="PTHR48079">
    <property type="entry name" value="PROTEIN YEEZ"/>
    <property type="match status" value="1"/>
</dbReference>
<dbReference type="GO" id="GO:0005737">
    <property type="term" value="C:cytoplasm"/>
    <property type="evidence" value="ECO:0007669"/>
    <property type="project" value="TreeGrafter"/>
</dbReference>
<dbReference type="InterPro" id="IPR036291">
    <property type="entry name" value="NAD(P)-bd_dom_sf"/>
</dbReference>
<reference evidence="2 3" key="1">
    <citation type="journal article" date="2016" name="Genome Biol. Evol.">
        <title>Divergent and convergent evolution of fungal pathogenicity.</title>
        <authorList>
            <person name="Shang Y."/>
            <person name="Xiao G."/>
            <person name="Zheng P."/>
            <person name="Cen K."/>
            <person name="Zhan S."/>
            <person name="Wang C."/>
        </authorList>
    </citation>
    <scope>NUCLEOTIDE SEQUENCE [LARGE SCALE GENOMIC DNA]</scope>
    <source>
        <strain evidence="2 3">RCEF 1005</strain>
    </source>
</reference>
<accession>A0A168KKH4</accession>
<proteinExistence type="predicted"/>
<dbReference type="Pfam" id="PF01370">
    <property type="entry name" value="Epimerase"/>
    <property type="match status" value="1"/>
</dbReference>
<dbReference type="SUPFAM" id="SSF51735">
    <property type="entry name" value="NAD(P)-binding Rossmann-fold domains"/>
    <property type="match status" value="1"/>
</dbReference>
<dbReference type="EMBL" id="AZHF01000001">
    <property type="protein sequence ID" value="OAA81824.1"/>
    <property type="molecule type" value="Genomic_DNA"/>
</dbReference>
<name>A0A168KKH4_CORDF</name>
<dbReference type="InterPro" id="IPR001509">
    <property type="entry name" value="Epimerase_deHydtase"/>
</dbReference>
<keyword evidence="3" id="KW-1185">Reference proteome</keyword>
<dbReference type="AlphaFoldDB" id="A0A168KKH4"/>
<feature type="domain" description="NAD-dependent epimerase/dehydratase" evidence="1">
    <location>
        <begin position="5"/>
        <end position="240"/>
    </location>
</feature>
<dbReference type="GO" id="GO:0004029">
    <property type="term" value="F:aldehyde dehydrogenase (NAD+) activity"/>
    <property type="evidence" value="ECO:0007669"/>
    <property type="project" value="TreeGrafter"/>
</dbReference>
<dbReference type="OrthoDB" id="10262413at2759"/>
<dbReference type="Proteomes" id="UP000076881">
    <property type="component" value="Unassembled WGS sequence"/>
</dbReference>
<dbReference type="Gene3D" id="3.40.50.720">
    <property type="entry name" value="NAD(P)-binding Rossmann-like Domain"/>
    <property type="match status" value="1"/>
</dbReference>
<dbReference type="InterPro" id="IPR051783">
    <property type="entry name" value="NAD(P)-dependent_oxidoreduct"/>
</dbReference>
<gene>
    <name evidence="2" type="ORF">LEL_01369</name>
</gene>
<evidence type="ECO:0000259" key="1">
    <source>
        <dbReference type="Pfam" id="PF01370"/>
    </source>
</evidence>
<sequence length="354" mass="37946">MPTNVLITGASGYLGSALIHALTETTLPADCTVHASVRNAAAAAAVTEAGLVPWTSDLRDPDAVMRDVLEKEISVVFWLIDVLSADAQRIFLKALADVKRKTGQEVHFLQTSGAKIFSNLAGAPTDKPVLDTAPDLYETQKAQKAPLPLMQNASPAIETNNVVIEQGEALGVRTYIFAPCIVYGEHKGFGNPISIQNVAIVNAAKAAGQVYKVDHDRPTWPVCHVSDNARLYTTILAKILTGDETLGHGRNGYYLASSGSIAWEDMYSSIAAALVRRGVSASAEVPLADDEALERMARGLGGISTEMVRVQLGGKCTFTAEHGVRIGWHPQYAPGHIVETADREVERILKHSAQ</sequence>
<evidence type="ECO:0000313" key="3">
    <source>
        <dbReference type="Proteomes" id="UP000076881"/>
    </source>
</evidence>
<organism evidence="2 3">
    <name type="scientific">Akanthomyces lecanii RCEF 1005</name>
    <dbReference type="NCBI Taxonomy" id="1081108"/>
    <lineage>
        <taxon>Eukaryota</taxon>
        <taxon>Fungi</taxon>
        <taxon>Dikarya</taxon>
        <taxon>Ascomycota</taxon>
        <taxon>Pezizomycotina</taxon>
        <taxon>Sordariomycetes</taxon>
        <taxon>Hypocreomycetidae</taxon>
        <taxon>Hypocreales</taxon>
        <taxon>Cordycipitaceae</taxon>
        <taxon>Akanthomyces</taxon>
        <taxon>Cordyceps confragosa</taxon>
    </lineage>
</organism>
<dbReference type="STRING" id="1081108.A0A168KKH4"/>
<comment type="caution">
    <text evidence="2">The sequence shown here is derived from an EMBL/GenBank/DDBJ whole genome shotgun (WGS) entry which is preliminary data.</text>
</comment>